<accession>A0A4T3F482</accession>
<feature type="compositionally biased region" description="Basic and acidic residues" evidence="1">
    <location>
        <begin position="84"/>
        <end position="95"/>
    </location>
</feature>
<evidence type="ECO:0000256" key="1">
    <source>
        <dbReference type="SAM" id="MobiDB-lite"/>
    </source>
</evidence>
<dbReference type="OrthoDB" id="7596780at2"/>
<keyword evidence="4" id="KW-1185">Reference proteome</keyword>
<comment type="caution">
    <text evidence="3">The sequence shown here is derived from an EMBL/GenBank/DDBJ whole genome shotgun (WGS) entry which is preliminary data.</text>
</comment>
<reference evidence="3 4" key="1">
    <citation type="submission" date="2019-04" db="EMBL/GenBank/DDBJ databases">
        <title>Altererythrobacter aquimixticola sp. nov., isolated from sediment of junction between the ocean and a freshwater spring.</title>
        <authorList>
            <person name="Yoon J.-H."/>
        </authorList>
    </citation>
    <scope>NUCLEOTIDE SEQUENCE [LARGE SCALE GENOMIC DNA]</scope>
    <source>
        <strain evidence="3 4">SSKS-13</strain>
    </source>
</reference>
<feature type="region of interest" description="Disordered" evidence="1">
    <location>
        <begin position="50"/>
        <end position="95"/>
    </location>
</feature>
<feature type="signal peptide" evidence="2">
    <location>
        <begin position="1"/>
        <end position="24"/>
    </location>
</feature>
<dbReference type="EMBL" id="SSHH01000001">
    <property type="protein sequence ID" value="TIX51968.1"/>
    <property type="molecule type" value="Genomic_DNA"/>
</dbReference>
<protein>
    <submittedName>
        <fullName evidence="3">Uncharacterized protein</fullName>
    </submittedName>
</protein>
<proteinExistence type="predicted"/>
<sequence length="169" mass="18258">MMRGLAIAAALLLTAGSPAGVLHAQDMPCTGLASEAAEIACLRALLAEQGQGEAPPAPEPEPAPVERKELGAEQLPSQAPQAEIARREREERKSEAVSAVITDTRLDRRGLLVMQLDNGQIWRQDEDLGLPTGFARDGRTAVTISRSGFGGYRMEFPEEGRRMVVSRLR</sequence>
<dbReference type="Proteomes" id="UP000309389">
    <property type="component" value="Unassembled WGS sequence"/>
</dbReference>
<feature type="chain" id="PRO_5020747685" evidence="2">
    <location>
        <begin position="25"/>
        <end position="169"/>
    </location>
</feature>
<dbReference type="AlphaFoldDB" id="A0A4T3F482"/>
<evidence type="ECO:0000256" key="2">
    <source>
        <dbReference type="SAM" id="SignalP"/>
    </source>
</evidence>
<name>A0A4T3F482_9SPHN</name>
<dbReference type="RefSeq" id="WP_136692755.1">
    <property type="nucleotide sequence ID" value="NZ_SSHH01000001.1"/>
</dbReference>
<organism evidence="3 4">
    <name type="scientific">Alteraurantiacibacter aquimixticola</name>
    <dbReference type="NCBI Taxonomy" id="2489173"/>
    <lineage>
        <taxon>Bacteria</taxon>
        <taxon>Pseudomonadati</taxon>
        <taxon>Pseudomonadota</taxon>
        <taxon>Alphaproteobacteria</taxon>
        <taxon>Sphingomonadales</taxon>
        <taxon>Erythrobacteraceae</taxon>
        <taxon>Alteraurantiacibacter</taxon>
    </lineage>
</organism>
<keyword evidence="2" id="KW-0732">Signal</keyword>
<evidence type="ECO:0000313" key="3">
    <source>
        <dbReference type="EMBL" id="TIX51968.1"/>
    </source>
</evidence>
<evidence type="ECO:0000313" key="4">
    <source>
        <dbReference type="Proteomes" id="UP000309389"/>
    </source>
</evidence>
<gene>
    <name evidence="3" type="ORF">E5222_05925</name>
</gene>